<proteinExistence type="predicted"/>
<dbReference type="InterPro" id="IPR052061">
    <property type="entry name" value="PTE-AB_protein"/>
</dbReference>
<keyword evidence="2" id="KW-1133">Transmembrane helix</keyword>
<evidence type="ECO:0000313" key="5">
    <source>
        <dbReference type="Proteomes" id="UP001355207"/>
    </source>
</evidence>
<dbReference type="Pfam" id="PF03061">
    <property type="entry name" value="4HBT"/>
    <property type="match status" value="1"/>
</dbReference>
<feature type="compositionally biased region" description="Basic residues" evidence="1">
    <location>
        <begin position="41"/>
        <end position="52"/>
    </location>
</feature>
<feature type="transmembrane region" description="Helical" evidence="2">
    <location>
        <begin position="71"/>
        <end position="91"/>
    </location>
</feature>
<dbReference type="PANTHER" id="PTHR47260">
    <property type="entry name" value="UPF0644 PROTEIN PB2B4.06"/>
    <property type="match status" value="1"/>
</dbReference>
<dbReference type="CDD" id="cd03443">
    <property type="entry name" value="PaaI_thioesterase"/>
    <property type="match status" value="1"/>
</dbReference>
<dbReference type="PANTHER" id="PTHR47260:SF1">
    <property type="entry name" value="UPF0644 PROTEIN PB2B4.06"/>
    <property type="match status" value="1"/>
</dbReference>
<keyword evidence="2" id="KW-0812">Transmembrane</keyword>
<keyword evidence="5" id="KW-1185">Reference proteome</keyword>
<evidence type="ECO:0000256" key="2">
    <source>
        <dbReference type="SAM" id="Phobius"/>
    </source>
</evidence>
<evidence type="ECO:0000256" key="1">
    <source>
        <dbReference type="SAM" id="MobiDB-lite"/>
    </source>
</evidence>
<feature type="region of interest" description="Disordered" evidence="1">
    <location>
        <begin position="38"/>
        <end position="65"/>
    </location>
</feature>
<evidence type="ECO:0000313" key="4">
    <source>
        <dbReference type="EMBL" id="WWC86770.1"/>
    </source>
</evidence>
<dbReference type="SUPFAM" id="SSF54637">
    <property type="entry name" value="Thioesterase/thiol ester dehydrase-isomerase"/>
    <property type="match status" value="1"/>
</dbReference>
<dbReference type="Proteomes" id="UP001355207">
    <property type="component" value="Chromosome 2"/>
</dbReference>
<dbReference type="Gene3D" id="3.10.129.10">
    <property type="entry name" value="Hotdog Thioesterase"/>
    <property type="match status" value="1"/>
</dbReference>
<name>A0AAX4JMW6_9TREE</name>
<gene>
    <name evidence="4" type="ORF">L201_001649</name>
</gene>
<dbReference type="EMBL" id="CP144099">
    <property type="protein sequence ID" value="WWC86770.1"/>
    <property type="molecule type" value="Genomic_DNA"/>
</dbReference>
<sequence length="326" mass="35769">MSFRAAFLPTLRSDLSGPSGQFIRSRTQQLVAKRFSTATHGHTHGRTHSHPHAHAEPNTRQRQGPGAFRRWATRFVLALAFPAVYVAGAAFPPQMVLLIFPRYAPPPPHKDSARGKSHVCDMERCMQELDIVEDMRKKVAQGEWYETRPYQNYDPNKVHNSLTAGSLRGPGMLAIAPVLFAKTDESEAIAVIHLGRALCGHDGIIHGGLLATVFDETLARNALLNLPTNIGVTANLNINYKSPCMADQFIIVRTKLDTVKGRKSVVSGSMETISGEKIAEATGTFVEPKWAQFLASSGVTEAMGTRKIPDPSKSPMLLDDQTEHII</sequence>
<dbReference type="InterPro" id="IPR029069">
    <property type="entry name" value="HotDog_dom_sf"/>
</dbReference>
<protein>
    <recommendedName>
        <fullName evidence="3">Thioesterase domain-containing protein</fullName>
    </recommendedName>
</protein>
<organism evidence="4 5">
    <name type="scientific">Kwoniella dendrophila CBS 6074</name>
    <dbReference type="NCBI Taxonomy" id="1295534"/>
    <lineage>
        <taxon>Eukaryota</taxon>
        <taxon>Fungi</taxon>
        <taxon>Dikarya</taxon>
        <taxon>Basidiomycota</taxon>
        <taxon>Agaricomycotina</taxon>
        <taxon>Tremellomycetes</taxon>
        <taxon>Tremellales</taxon>
        <taxon>Cryptococcaceae</taxon>
        <taxon>Kwoniella</taxon>
    </lineage>
</organism>
<feature type="region of interest" description="Disordered" evidence="1">
    <location>
        <begin position="304"/>
        <end position="326"/>
    </location>
</feature>
<feature type="domain" description="Thioesterase" evidence="3">
    <location>
        <begin position="203"/>
        <end position="276"/>
    </location>
</feature>
<dbReference type="AlphaFoldDB" id="A0AAX4JMW6"/>
<dbReference type="InterPro" id="IPR006683">
    <property type="entry name" value="Thioestr_dom"/>
</dbReference>
<dbReference type="RefSeq" id="XP_066073533.1">
    <property type="nucleotide sequence ID" value="XM_066217436.1"/>
</dbReference>
<accession>A0AAX4JMW6</accession>
<keyword evidence="2" id="KW-0472">Membrane</keyword>
<evidence type="ECO:0000259" key="3">
    <source>
        <dbReference type="Pfam" id="PF03061"/>
    </source>
</evidence>
<dbReference type="GeneID" id="91092321"/>
<reference evidence="4 5" key="1">
    <citation type="submission" date="2024-01" db="EMBL/GenBank/DDBJ databases">
        <title>Comparative genomics of Cryptococcus and Kwoniella reveals pathogenesis evolution and contrasting modes of karyotype evolution via chromosome fusion or intercentromeric recombination.</title>
        <authorList>
            <person name="Coelho M.A."/>
            <person name="David-Palma M."/>
            <person name="Shea T."/>
            <person name="Bowers K."/>
            <person name="McGinley-Smith S."/>
            <person name="Mohammad A.W."/>
            <person name="Gnirke A."/>
            <person name="Yurkov A.M."/>
            <person name="Nowrousian M."/>
            <person name="Sun S."/>
            <person name="Cuomo C.A."/>
            <person name="Heitman J."/>
        </authorList>
    </citation>
    <scope>NUCLEOTIDE SEQUENCE [LARGE SCALE GENOMIC DNA]</scope>
    <source>
        <strain evidence="4 5">CBS 6074</strain>
    </source>
</reference>